<evidence type="ECO:0000313" key="2">
    <source>
        <dbReference type="Proteomes" id="UP000263642"/>
    </source>
</evidence>
<name>A0A3D3R7C0_9PLAN</name>
<reference evidence="1 2" key="1">
    <citation type="journal article" date="2018" name="Nat. Biotechnol.">
        <title>A standardized bacterial taxonomy based on genome phylogeny substantially revises the tree of life.</title>
        <authorList>
            <person name="Parks D.H."/>
            <person name="Chuvochina M."/>
            <person name="Waite D.W."/>
            <person name="Rinke C."/>
            <person name="Skarshewski A."/>
            <person name="Chaumeil P.A."/>
            <person name="Hugenholtz P."/>
        </authorList>
    </citation>
    <scope>NUCLEOTIDE SEQUENCE [LARGE SCALE GENOMIC DNA]</scope>
    <source>
        <strain evidence="1">UBA9375</strain>
    </source>
</reference>
<sequence>MFCNFNQSHHGVKCTNRDAKPIPCFNSQLCCFHYRFLPPGQRENFLIHGILTRQRYQIAYIIHKMIQQKRSGAIKQPSEQATGSNQTMDDRQFLNAFEHSTLPFDEWTHRAHLRVAYLYASQFDLPTATDKMRAGIKAYNKATNTPEELERGYHETITVAFMQLVTAALQQSGPFPNSEAFCDTCAVSLNKPVLLKYYSKDRIISMKAKQTFVEPDLQPLPVIN</sequence>
<organism evidence="1 2">
    <name type="scientific">Gimesia maris</name>
    <dbReference type="NCBI Taxonomy" id="122"/>
    <lineage>
        <taxon>Bacteria</taxon>
        <taxon>Pseudomonadati</taxon>
        <taxon>Planctomycetota</taxon>
        <taxon>Planctomycetia</taxon>
        <taxon>Planctomycetales</taxon>
        <taxon>Planctomycetaceae</taxon>
        <taxon>Gimesia</taxon>
    </lineage>
</organism>
<proteinExistence type="predicted"/>
<gene>
    <name evidence="1" type="ORF">DIT97_17120</name>
</gene>
<evidence type="ECO:0000313" key="1">
    <source>
        <dbReference type="EMBL" id="HCO24659.1"/>
    </source>
</evidence>
<comment type="caution">
    <text evidence="1">The sequence shown here is derived from an EMBL/GenBank/DDBJ whole genome shotgun (WGS) entry which is preliminary data.</text>
</comment>
<dbReference type="AlphaFoldDB" id="A0A3D3R7C0"/>
<protein>
    <submittedName>
        <fullName evidence="1">Uncharacterized protein</fullName>
    </submittedName>
</protein>
<dbReference type="Proteomes" id="UP000263642">
    <property type="component" value="Unassembled WGS sequence"/>
</dbReference>
<dbReference type="EMBL" id="DQAY01000104">
    <property type="protein sequence ID" value="HCO24659.1"/>
    <property type="molecule type" value="Genomic_DNA"/>
</dbReference>
<accession>A0A3D3R7C0</accession>